<protein>
    <recommendedName>
        <fullName evidence="1">Calcineurin-like phosphoesterase domain-containing protein</fullName>
    </recommendedName>
</protein>
<proteinExistence type="predicted"/>
<accession>A0A0F9S331</accession>
<evidence type="ECO:0000259" key="1">
    <source>
        <dbReference type="Pfam" id="PF00149"/>
    </source>
</evidence>
<dbReference type="Gene3D" id="3.60.21.10">
    <property type="match status" value="1"/>
</dbReference>
<dbReference type="GO" id="GO:0016787">
    <property type="term" value="F:hydrolase activity"/>
    <property type="evidence" value="ECO:0007669"/>
    <property type="project" value="InterPro"/>
</dbReference>
<comment type="caution">
    <text evidence="2">The sequence shown here is derived from an EMBL/GenBank/DDBJ whole genome shotgun (WGS) entry which is preliminary data.</text>
</comment>
<dbReference type="InterPro" id="IPR029052">
    <property type="entry name" value="Metallo-depent_PP-like"/>
</dbReference>
<reference evidence="2" key="1">
    <citation type="journal article" date="2015" name="Nature">
        <title>Complex archaea that bridge the gap between prokaryotes and eukaryotes.</title>
        <authorList>
            <person name="Spang A."/>
            <person name="Saw J.H."/>
            <person name="Jorgensen S.L."/>
            <person name="Zaremba-Niedzwiedzka K."/>
            <person name="Martijn J."/>
            <person name="Lind A.E."/>
            <person name="van Eijk R."/>
            <person name="Schleper C."/>
            <person name="Guy L."/>
            <person name="Ettema T.J."/>
        </authorList>
    </citation>
    <scope>NUCLEOTIDE SEQUENCE</scope>
</reference>
<dbReference type="EMBL" id="LAZR01002943">
    <property type="protein sequence ID" value="KKN23743.1"/>
    <property type="molecule type" value="Genomic_DNA"/>
</dbReference>
<evidence type="ECO:0000313" key="2">
    <source>
        <dbReference type="EMBL" id="KKN23743.1"/>
    </source>
</evidence>
<organism evidence="2">
    <name type="scientific">marine sediment metagenome</name>
    <dbReference type="NCBI Taxonomy" id="412755"/>
    <lineage>
        <taxon>unclassified sequences</taxon>
        <taxon>metagenomes</taxon>
        <taxon>ecological metagenomes</taxon>
    </lineage>
</organism>
<dbReference type="InterPro" id="IPR004843">
    <property type="entry name" value="Calcineurin-like_PHP"/>
</dbReference>
<dbReference type="AlphaFoldDB" id="A0A0F9S331"/>
<dbReference type="SUPFAM" id="SSF56300">
    <property type="entry name" value="Metallo-dependent phosphatases"/>
    <property type="match status" value="1"/>
</dbReference>
<name>A0A0F9S331_9ZZZZ</name>
<gene>
    <name evidence="2" type="ORF">LCGC14_0901770</name>
</gene>
<sequence>MSRVLAIGDIHLPPVHPRYRQFCLDLYKEHRCNKVVFIGDVVDHHAVSFHAHHPECPGPDDEFKLAMDGIQGWYKAFPKATVLIGNHDARVIRLAEDNNIPKRYIRNYADTWNTPGWDWVLETDIDGVRYLHGTGRSGENPAFNLCKHLGCSVVMGHVHHAGGIKWRVSPKARVFGMDTGCGIDHEAAAFAYGRTSIRKPVLGAGVILEGDGYYHIMKMAPGEKYGKKPKGKK</sequence>
<feature type="domain" description="Calcineurin-like phosphoesterase" evidence="1">
    <location>
        <begin position="3"/>
        <end position="134"/>
    </location>
</feature>
<dbReference type="Pfam" id="PF00149">
    <property type="entry name" value="Metallophos"/>
    <property type="match status" value="1"/>
</dbReference>